<organism evidence="1">
    <name type="scientific">Phage sp. ctKtV17</name>
    <dbReference type="NCBI Taxonomy" id="2825792"/>
    <lineage>
        <taxon>Viruses</taxon>
    </lineage>
</organism>
<reference evidence="1" key="1">
    <citation type="journal article" date="2021" name="Proc. Natl. Acad. Sci. U.S.A.">
        <title>A Catalog of Tens of Thousands of Viruses from Human Metagenomes Reveals Hidden Associations with Chronic Diseases.</title>
        <authorList>
            <person name="Tisza M.J."/>
            <person name="Buck C.B."/>
        </authorList>
    </citation>
    <scope>NUCLEOTIDE SEQUENCE</scope>
    <source>
        <strain evidence="1">CtKtV17</strain>
    </source>
</reference>
<name>A0A8S5UY97_9VIRU</name>
<dbReference type="EMBL" id="BK016166">
    <property type="protein sequence ID" value="DAF99472.1"/>
    <property type="molecule type" value="Genomic_DNA"/>
</dbReference>
<protein>
    <submittedName>
        <fullName evidence="1">Uncharacterized protein</fullName>
    </submittedName>
</protein>
<sequence length="137" mass="15015">MIFMNYMSLFDADGTRVTSVPCDDDLTDEKKAALEAEGYVEIDEDEWNYYVGNKGMGDNGTGYIRKEGKPVSAPAYVPTAAEQADALAATYEAQVKGIDDQIVLAMADGDDDLVAELKEEKTAALKEYQEKLEALNK</sequence>
<proteinExistence type="predicted"/>
<accession>A0A8S5UY97</accession>
<evidence type="ECO:0000313" key="1">
    <source>
        <dbReference type="EMBL" id="DAF99472.1"/>
    </source>
</evidence>